<comment type="similarity">
    <text evidence="1">Belongs to the methyltransferase superfamily. LaeA methyltransferase family.</text>
</comment>
<dbReference type="EMBL" id="ONZQ02000012">
    <property type="protein sequence ID" value="SPO05101.1"/>
    <property type="molecule type" value="Genomic_DNA"/>
</dbReference>
<proteinExistence type="inferred from homology"/>
<name>A0AAE8SXR2_9PEZI</name>
<gene>
    <name evidence="2" type="ORF">DNG_07786</name>
</gene>
<dbReference type="Proteomes" id="UP001187682">
    <property type="component" value="Unassembled WGS sequence"/>
</dbReference>
<dbReference type="PANTHER" id="PTHR43591">
    <property type="entry name" value="METHYLTRANSFERASE"/>
    <property type="match status" value="1"/>
</dbReference>
<evidence type="ECO:0000256" key="1">
    <source>
        <dbReference type="ARBA" id="ARBA00038158"/>
    </source>
</evidence>
<organism evidence="2 3">
    <name type="scientific">Cephalotrichum gorgonifer</name>
    <dbReference type="NCBI Taxonomy" id="2041049"/>
    <lineage>
        <taxon>Eukaryota</taxon>
        <taxon>Fungi</taxon>
        <taxon>Dikarya</taxon>
        <taxon>Ascomycota</taxon>
        <taxon>Pezizomycotina</taxon>
        <taxon>Sordariomycetes</taxon>
        <taxon>Hypocreomycetidae</taxon>
        <taxon>Microascales</taxon>
        <taxon>Microascaceae</taxon>
        <taxon>Cephalotrichum</taxon>
    </lineage>
</organism>
<protein>
    <recommendedName>
        <fullName evidence="4">Methyltransferase domain-containing protein</fullName>
    </recommendedName>
</protein>
<sequence length="255" mass="27790">MAQPAQSLSDINRDYWDEKAATTFKHEWVKVLSKQLTRTLREFAPLLVPSRDGQRSSPIRMLDYACGNGLASWAMIPYVDVIRGIDIAPGMVTQYNQRVLESEIPEGVMFAHEGDLLAPTDSIATDELHGFDLAITSMALHHFSDPEAAISALVARLKPGGTVAVVDWASGGDKMPWGKGEGAAKHDAKHTCHEKSGEFLSWESLLPMLGRAGCDMATAYYAIIGEKSYMPEEATKVPGGVHANGFLAFAKRKAE</sequence>
<dbReference type="Pfam" id="PF13489">
    <property type="entry name" value="Methyltransf_23"/>
    <property type="match status" value="1"/>
</dbReference>
<evidence type="ECO:0000313" key="2">
    <source>
        <dbReference type="EMBL" id="SPO05101.1"/>
    </source>
</evidence>
<dbReference type="CDD" id="cd02440">
    <property type="entry name" value="AdoMet_MTases"/>
    <property type="match status" value="1"/>
</dbReference>
<evidence type="ECO:0000313" key="3">
    <source>
        <dbReference type="Proteomes" id="UP001187682"/>
    </source>
</evidence>
<accession>A0AAE8SXR2</accession>
<dbReference type="AlphaFoldDB" id="A0AAE8SXR2"/>
<dbReference type="SUPFAM" id="SSF53335">
    <property type="entry name" value="S-adenosyl-L-methionine-dependent methyltransferases"/>
    <property type="match status" value="1"/>
</dbReference>
<comment type="caution">
    <text evidence="2">The sequence shown here is derived from an EMBL/GenBank/DDBJ whole genome shotgun (WGS) entry which is preliminary data.</text>
</comment>
<keyword evidence="3" id="KW-1185">Reference proteome</keyword>
<evidence type="ECO:0008006" key="4">
    <source>
        <dbReference type="Google" id="ProtNLM"/>
    </source>
</evidence>
<dbReference type="Gene3D" id="3.40.50.150">
    <property type="entry name" value="Vaccinia Virus protein VP39"/>
    <property type="match status" value="1"/>
</dbReference>
<dbReference type="InterPro" id="IPR029063">
    <property type="entry name" value="SAM-dependent_MTases_sf"/>
</dbReference>
<reference evidence="2" key="1">
    <citation type="submission" date="2018-03" db="EMBL/GenBank/DDBJ databases">
        <authorList>
            <person name="Guldener U."/>
        </authorList>
    </citation>
    <scope>NUCLEOTIDE SEQUENCE</scope>
</reference>